<dbReference type="Proteomes" id="UP001066276">
    <property type="component" value="Chromosome 8"/>
</dbReference>
<reference evidence="2" key="1">
    <citation type="journal article" date="2022" name="bioRxiv">
        <title>Sequencing and chromosome-scale assembly of the giantPleurodeles waltlgenome.</title>
        <authorList>
            <person name="Brown T."/>
            <person name="Elewa A."/>
            <person name="Iarovenko S."/>
            <person name="Subramanian E."/>
            <person name="Araus A.J."/>
            <person name="Petzold A."/>
            <person name="Susuki M."/>
            <person name="Suzuki K.-i.T."/>
            <person name="Hayashi T."/>
            <person name="Toyoda A."/>
            <person name="Oliveira C."/>
            <person name="Osipova E."/>
            <person name="Leigh N.D."/>
            <person name="Simon A."/>
            <person name="Yun M.H."/>
        </authorList>
    </citation>
    <scope>NUCLEOTIDE SEQUENCE</scope>
    <source>
        <strain evidence="2">20211129_DDA</strain>
        <tissue evidence="2">Liver</tissue>
    </source>
</reference>
<accession>A0AAV7NY63</accession>
<name>A0AAV7NY63_PLEWA</name>
<comment type="caution">
    <text evidence="2">The sequence shown here is derived from an EMBL/GenBank/DDBJ whole genome shotgun (WGS) entry which is preliminary data.</text>
</comment>
<dbReference type="AlphaFoldDB" id="A0AAV7NY63"/>
<evidence type="ECO:0000313" key="3">
    <source>
        <dbReference type="Proteomes" id="UP001066276"/>
    </source>
</evidence>
<proteinExistence type="predicted"/>
<gene>
    <name evidence="2" type="ORF">NDU88_008975</name>
</gene>
<protein>
    <submittedName>
        <fullName evidence="2">Uncharacterized protein</fullName>
    </submittedName>
</protein>
<organism evidence="2 3">
    <name type="scientific">Pleurodeles waltl</name>
    <name type="common">Iberian ribbed newt</name>
    <dbReference type="NCBI Taxonomy" id="8319"/>
    <lineage>
        <taxon>Eukaryota</taxon>
        <taxon>Metazoa</taxon>
        <taxon>Chordata</taxon>
        <taxon>Craniata</taxon>
        <taxon>Vertebrata</taxon>
        <taxon>Euteleostomi</taxon>
        <taxon>Amphibia</taxon>
        <taxon>Batrachia</taxon>
        <taxon>Caudata</taxon>
        <taxon>Salamandroidea</taxon>
        <taxon>Salamandridae</taxon>
        <taxon>Pleurodelinae</taxon>
        <taxon>Pleurodeles</taxon>
    </lineage>
</organism>
<dbReference type="EMBL" id="JANPWB010000012">
    <property type="protein sequence ID" value="KAJ1120826.1"/>
    <property type="molecule type" value="Genomic_DNA"/>
</dbReference>
<sequence>MKSEAHPVRVRISEAQPHANLRIMASAGNKLIQLREKMRSLSSGEGVKKTAIAQRRRGTYLVSNHKRWFTCEPYRSPERRMMFPRDSFKYQKKVKKDSKIQEGEKHRKRTQNCVGHL</sequence>
<evidence type="ECO:0000313" key="2">
    <source>
        <dbReference type="EMBL" id="KAJ1120826.1"/>
    </source>
</evidence>
<feature type="region of interest" description="Disordered" evidence="1">
    <location>
        <begin position="86"/>
        <end position="117"/>
    </location>
</feature>
<evidence type="ECO:0000256" key="1">
    <source>
        <dbReference type="SAM" id="MobiDB-lite"/>
    </source>
</evidence>
<keyword evidence="3" id="KW-1185">Reference proteome</keyword>